<evidence type="ECO:0000313" key="2">
    <source>
        <dbReference type="Proteomes" id="UP000447434"/>
    </source>
</evidence>
<organism evidence="1 2">
    <name type="scientific">Lupinus albus</name>
    <name type="common">White lupine</name>
    <name type="synonym">Lupinus termis</name>
    <dbReference type="NCBI Taxonomy" id="3870"/>
    <lineage>
        <taxon>Eukaryota</taxon>
        <taxon>Viridiplantae</taxon>
        <taxon>Streptophyta</taxon>
        <taxon>Embryophyta</taxon>
        <taxon>Tracheophyta</taxon>
        <taxon>Spermatophyta</taxon>
        <taxon>Magnoliopsida</taxon>
        <taxon>eudicotyledons</taxon>
        <taxon>Gunneridae</taxon>
        <taxon>Pentapetalae</taxon>
        <taxon>rosids</taxon>
        <taxon>fabids</taxon>
        <taxon>Fabales</taxon>
        <taxon>Fabaceae</taxon>
        <taxon>Papilionoideae</taxon>
        <taxon>50 kb inversion clade</taxon>
        <taxon>genistoids sensu lato</taxon>
        <taxon>core genistoids</taxon>
        <taxon>Genisteae</taxon>
        <taxon>Lupinus</taxon>
    </lineage>
</organism>
<protein>
    <submittedName>
        <fullName evidence="1">Putative RNA-directed DNA polymerase</fullName>
    </submittedName>
</protein>
<dbReference type="PANTHER" id="PTHR11439">
    <property type="entry name" value="GAG-POL-RELATED RETROTRANSPOSON"/>
    <property type="match status" value="1"/>
</dbReference>
<dbReference type="GO" id="GO:0003964">
    <property type="term" value="F:RNA-directed DNA polymerase activity"/>
    <property type="evidence" value="ECO:0007669"/>
    <property type="project" value="UniProtKB-KW"/>
</dbReference>
<keyword evidence="2" id="KW-1185">Reference proteome</keyword>
<accession>A0A6A4PNF4</accession>
<dbReference type="AlphaFoldDB" id="A0A6A4PNF4"/>
<dbReference type="PANTHER" id="PTHR11439:SF470">
    <property type="entry name" value="CYSTEINE-RICH RLK (RECEPTOR-LIKE PROTEIN KINASE) 8"/>
    <property type="match status" value="1"/>
</dbReference>
<keyword evidence="1" id="KW-0808">Transferase</keyword>
<dbReference type="OrthoDB" id="414945at2759"/>
<name>A0A6A4PNF4_LUPAL</name>
<sequence>MRILWYLKNNSGQGLFFFSQNDFSLRVFCDSDWRVCLISRRSTTSYGLFLGLSLISWRRKRQKTLSLSSAEVEYRYMTGAGCELSWLRSLLKDLKIFHSKATLLYCNNKATLHIASNLILHEMEHVPSAEQIVNVFTKPLGNEAFLTMKIKLGVHNIHSQT</sequence>
<evidence type="ECO:0000313" key="1">
    <source>
        <dbReference type="EMBL" id="KAE9603141.1"/>
    </source>
</evidence>
<reference evidence="2" key="1">
    <citation type="journal article" date="2020" name="Nat. Commun.">
        <title>Genome sequence of the cluster root forming white lupin.</title>
        <authorList>
            <person name="Hufnagel B."/>
            <person name="Marques A."/>
            <person name="Soriano A."/>
            <person name="Marques L."/>
            <person name="Divol F."/>
            <person name="Doumas P."/>
            <person name="Sallet E."/>
            <person name="Mancinotti D."/>
            <person name="Carrere S."/>
            <person name="Marande W."/>
            <person name="Arribat S."/>
            <person name="Keller J."/>
            <person name="Huneau C."/>
            <person name="Blein T."/>
            <person name="Aime D."/>
            <person name="Laguerre M."/>
            <person name="Taylor J."/>
            <person name="Schubert V."/>
            <person name="Nelson M."/>
            <person name="Geu-Flores F."/>
            <person name="Crespi M."/>
            <person name="Gallardo-Guerrero K."/>
            <person name="Delaux P.-M."/>
            <person name="Salse J."/>
            <person name="Berges H."/>
            <person name="Guyot R."/>
            <person name="Gouzy J."/>
            <person name="Peret B."/>
        </authorList>
    </citation>
    <scope>NUCLEOTIDE SEQUENCE [LARGE SCALE GENOMIC DNA]</scope>
    <source>
        <strain evidence="2">cv. Amiga</strain>
    </source>
</reference>
<dbReference type="Proteomes" id="UP000447434">
    <property type="component" value="Chromosome 12"/>
</dbReference>
<proteinExistence type="predicted"/>
<keyword evidence="1" id="KW-0548">Nucleotidyltransferase</keyword>
<dbReference type="EMBL" id="WOCE01000012">
    <property type="protein sequence ID" value="KAE9603141.1"/>
    <property type="molecule type" value="Genomic_DNA"/>
</dbReference>
<comment type="caution">
    <text evidence="1">The sequence shown here is derived from an EMBL/GenBank/DDBJ whole genome shotgun (WGS) entry which is preliminary data.</text>
</comment>
<gene>
    <name evidence="1" type="ORF">Lalb_Chr12g0207321</name>
</gene>
<dbReference type="CDD" id="cd09272">
    <property type="entry name" value="RNase_HI_RT_Ty1"/>
    <property type="match status" value="1"/>
</dbReference>
<keyword evidence="1" id="KW-0695">RNA-directed DNA polymerase</keyword>